<dbReference type="SUPFAM" id="SSF53448">
    <property type="entry name" value="Nucleotide-diphospho-sugar transferases"/>
    <property type="match status" value="1"/>
</dbReference>
<evidence type="ECO:0000313" key="5">
    <source>
        <dbReference type="EMBL" id="SEN39330.1"/>
    </source>
</evidence>
<dbReference type="STRING" id="551995.SAMN05192574_10318"/>
<dbReference type="Proteomes" id="UP000198942">
    <property type="component" value="Unassembled WGS sequence"/>
</dbReference>
<name>A0A1H8G6F2_9SPHI</name>
<dbReference type="Pfam" id="PF00535">
    <property type="entry name" value="Glycos_transf_2"/>
    <property type="match status" value="1"/>
</dbReference>
<accession>A0A1H8G6F2</accession>
<dbReference type="AlphaFoldDB" id="A0A1H8G6F2"/>
<evidence type="ECO:0000256" key="2">
    <source>
        <dbReference type="ARBA" id="ARBA00022676"/>
    </source>
</evidence>
<reference evidence="6" key="1">
    <citation type="submission" date="2016-10" db="EMBL/GenBank/DDBJ databases">
        <authorList>
            <person name="Varghese N."/>
            <person name="Submissions S."/>
        </authorList>
    </citation>
    <scope>NUCLEOTIDE SEQUENCE [LARGE SCALE GENOMIC DNA]</scope>
    <source>
        <strain evidence="6">Gh-48</strain>
    </source>
</reference>
<sequence length="290" mass="33016">MTVGIITTNYNTMEMTSRCIDHCLRYADDQIDQFTVVDDCSTELFENKFNNVQLLRNQQNLGLVKSLNRGLSATDTDLVILFDSDAWPLEEYILKTKAFFEANPTIGIAAYSTENAEGKQAVAYEPEPDAMSVILGQKLHGYYQKYFNKSPKQITVYTCAMVIRKEVLQQVGGFDENYDWLELDHDICMSAIRKGWGIGLIPVRAFHKGSGTPQKVGRRVIRFYQNRIKLLKKFGKYPVRPLLNSLIVGRLAMEYLAINTLGRIKMSNEVRADKSYSRSSLIGMFFTGKI</sequence>
<evidence type="ECO:0000256" key="1">
    <source>
        <dbReference type="ARBA" id="ARBA00006739"/>
    </source>
</evidence>
<dbReference type="EMBL" id="FOCL01000003">
    <property type="protein sequence ID" value="SEN39330.1"/>
    <property type="molecule type" value="Genomic_DNA"/>
</dbReference>
<evidence type="ECO:0000259" key="4">
    <source>
        <dbReference type="Pfam" id="PF00535"/>
    </source>
</evidence>
<evidence type="ECO:0000256" key="3">
    <source>
        <dbReference type="ARBA" id="ARBA00022679"/>
    </source>
</evidence>
<gene>
    <name evidence="5" type="ORF">SAMN05192574_10318</name>
</gene>
<dbReference type="GO" id="GO:0016757">
    <property type="term" value="F:glycosyltransferase activity"/>
    <property type="evidence" value="ECO:0007669"/>
    <property type="project" value="UniProtKB-KW"/>
</dbReference>
<evidence type="ECO:0000313" key="6">
    <source>
        <dbReference type="Proteomes" id="UP000198942"/>
    </source>
</evidence>
<keyword evidence="3 5" id="KW-0808">Transferase</keyword>
<comment type="similarity">
    <text evidence="1">Belongs to the glycosyltransferase 2 family.</text>
</comment>
<dbReference type="PANTHER" id="PTHR43179:SF12">
    <property type="entry name" value="GALACTOFURANOSYLTRANSFERASE GLFT2"/>
    <property type="match status" value="1"/>
</dbReference>
<dbReference type="RefSeq" id="WP_091210386.1">
    <property type="nucleotide sequence ID" value="NZ_FOCL01000003.1"/>
</dbReference>
<dbReference type="Gene3D" id="3.90.550.10">
    <property type="entry name" value="Spore Coat Polysaccharide Biosynthesis Protein SpsA, Chain A"/>
    <property type="match status" value="1"/>
</dbReference>
<keyword evidence="6" id="KW-1185">Reference proteome</keyword>
<organism evidence="5 6">
    <name type="scientific">Mucilaginibacter gossypiicola</name>
    <dbReference type="NCBI Taxonomy" id="551995"/>
    <lineage>
        <taxon>Bacteria</taxon>
        <taxon>Pseudomonadati</taxon>
        <taxon>Bacteroidota</taxon>
        <taxon>Sphingobacteriia</taxon>
        <taxon>Sphingobacteriales</taxon>
        <taxon>Sphingobacteriaceae</taxon>
        <taxon>Mucilaginibacter</taxon>
    </lineage>
</organism>
<keyword evidence="2" id="KW-0328">Glycosyltransferase</keyword>
<protein>
    <submittedName>
        <fullName evidence="5">Glycosyltransferase, GT2 family</fullName>
    </submittedName>
</protein>
<proteinExistence type="inferred from homology"/>
<dbReference type="InterPro" id="IPR001173">
    <property type="entry name" value="Glyco_trans_2-like"/>
</dbReference>
<feature type="domain" description="Glycosyltransferase 2-like" evidence="4">
    <location>
        <begin position="5"/>
        <end position="171"/>
    </location>
</feature>
<dbReference type="OrthoDB" id="9771846at2"/>
<dbReference type="PANTHER" id="PTHR43179">
    <property type="entry name" value="RHAMNOSYLTRANSFERASE WBBL"/>
    <property type="match status" value="1"/>
</dbReference>
<dbReference type="InterPro" id="IPR029044">
    <property type="entry name" value="Nucleotide-diphossugar_trans"/>
</dbReference>